<keyword evidence="2" id="KW-1185">Reference proteome</keyword>
<accession>A0A2G8JCM2</accession>
<sequence>MGAEEAKCIYRQLPFTKLRQTVNLFDQLSISFLHAAHLMTVGVSTRSDAALNSNEVSLNVLSRNIENPQRPVVQPSIPVRKKKELPMIPVTAENSRICKANLLEQRLGEDISNDSSESEK</sequence>
<evidence type="ECO:0000313" key="1">
    <source>
        <dbReference type="EMBL" id="PIK33501.1"/>
    </source>
</evidence>
<organism evidence="1 2">
    <name type="scientific">Stichopus japonicus</name>
    <name type="common">Sea cucumber</name>
    <dbReference type="NCBI Taxonomy" id="307972"/>
    <lineage>
        <taxon>Eukaryota</taxon>
        <taxon>Metazoa</taxon>
        <taxon>Echinodermata</taxon>
        <taxon>Eleutherozoa</taxon>
        <taxon>Echinozoa</taxon>
        <taxon>Holothuroidea</taxon>
        <taxon>Aspidochirotacea</taxon>
        <taxon>Aspidochirotida</taxon>
        <taxon>Stichopodidae</taxon>
        <taxon>Apostichopus</taxon>
    </lineage>
</organism>
<reference evidence="1 2" key="1">
    <citation type="journal article" date="2017" name="PLoS Biol.">
        <title>The sea cucumber genome provides insights into morphological evolution and visceral regeneration.</title>
        <authorList>
            <person name="Zhang X."/>
            <person name="Sun L."/>
            <person name="Yuan J."/>
            <person name="Sun Y."/>
            <person name="Gao Y."/>
            <person name="Zhang L."/>
            <person name="Li S."/>
            <person name="Dai H."/>
            <person name="Hamel J.F."/>
            <person name="Liu C."/>
            <person name="Yu Y."/>
            <person name="Liu S."/>
            <person name="Lin W."/>
            <person name="Guo K."/>
            <person name="Jin S."/>
            <person name="Xu P."/>
            <person name="Storey K.B."/>
            <person name="Huan P."/>
            <person name="Zhang T."/>
            <person name="Zhou Y."/>
            <person name="Zhang J."/>
            <person name="Lin C."/>
            <person name="Li X."/>
            <person name="Xing L."/>
            <person name="Huo D."/>
            <person name="Sun M."/>
            <person name="Wang L."/>
            <person name="Mercier A."/>
            <person name="Li F."/>
            <person name="Yang H."/>
            <person name="Xiang J."/>
        </authorList>
    </citation>
    <scope>NUCLEOTIDE SEQUENCE [LARGE SCALE GENOMIC DNA]</scope>
    <source>
        <strain evidence="1">Shaxun</strain>
        <tissue evidence="1">Muscle</tissue>
    </source>
</reference>
<dbReference type="EMBL" id="MRZV01002521">
    <property type="protein sequence ID" value="PIK33501.1"/>
    <property type="molecule type" value="Genomic_DNA"/>
</dbReference>
<feature type="non-terminal residue" evidence="1">
    <location>
        <position position="120"/>
    </location>
</feature>
<gene>
    <name evidence="1" type="ORF">BSL78_29687</name>
</gene>
<dbReference type="AlphaFoldDB" id="A0A2G8JCM2"/>
<protein>
    <submittedName>
        <fullName evidence="1">Uncharacterized protein</fullName>
    </submittedName>
</protein>
<comment type="caution">
    <text evidence="1">The sequence shown here is derived from an EMBL/GenBank/DDBJ whole genome shotgun (WGS) entry which is preliminary data.</text>
</comment>
<name>A0A2G8JCM2_STIJA</name>
<proteinExistence type="predicted"/>
<dbReference type="Proteomes" id="UP000230750">
    <property type="component" value="Unassembled WGS sequence"/>
</dbReference>
<evidence type="ECO:0000313" key="2">
    <source>
        <dbReference type="Proteomes" id="UP000230750"/>
    </source>
</evidence>